<name>A0A507ANJ1_9PEZI</name>
<protein>
    <submittedName>
        <fullName evidence="3">Uncharacterized protein</fullName>
    </submittedName>
</protein>
<dbReference type="STRING" id="1093900.A0A507ANJ1"/>
<evidence type="ECO:0000313" key="3">
    <source>
        <dbReference type="EMBL" id="TPX11482.1"/>
    </source>
</evidence>
<organism evidence="3 4">
    <name type="scientific">Thyridium curvatum</name>
    <dbReference type="NCBI Taxonomy" id="1093900"/>
    <lineage>
        <taxon>Eukaryota</taxon>
        <taxon>Fungi</taxon>
        <taxon>Dikarya</taxon>
        <taxon>Ascomycota</taxon>
        <taxon>Pezizomycotina</taxon>
        <taxon>Sordariomycetes</taxon>
        <taxon>Sordariomycetidae</taxon>
        <taxon>Thyridiales</taxon>
        <taxon>Thyridiaceae</taxon>
        <taxon>Thyridium</taxon>
    </lineage>
</organism>
<dbReference type="CDD" id="cd05233">
    <property type="entry name" value="SDR_c"/>
    <property type="match status" value="1"/>
</dbReference>
<dbReference type="InterPro" id="IPR036291">
    <property type="entry name" value="NAD(P)-bd_dom_sf"/>
</dbReference>
<evidence type="ECO:0000256" key="2">
    <source>
        <dbReference type="ARBA" id="ARBA00022857"/>
    </source>
</evidence>
<dbReference type="SUPFAM" id="SSF51735">
    <property type="entry name" value="NAD(P)-binding Rossmann-fold domains"/>
    <property type="match status" value="1"/>
</dbReference>
<dbReference type="GO" id="GO:0016616">
    <property type="term" value="F:oxidoreductase activity, acting on the CH-OH group of donors, NAD or NADP as acceptor"/>
    <property type="evidence" value="ECO:0007669"/>
    <property type="project" value="TreeGrafter"/>
</dbReference>
<dbReference type="InParanoid" id="A0A507ANJ1"/>
<gene>
    <name evidence="3" type="ORF">E0L32_007901</name>
</gene>
<dbReference type="OrthoDB" id="1669814at2759"/>
<dbReference type="Gene3D" id="3.40.50.720">
    <property type="entry name" value="NAD(P)-binding Rossmann-like Domain"/>
    <property type="match status" value="1"/>
</dbReference>
<dbReference type="InterPro" id="IPR020904">
    <property type="entry name" value="Sc_DH/Rdtase_CS"/>
</dbReference>
<comment type="caution">
    <text evidence="3">The sequence shown here is derived from an EMBL/GenBank/DDBJ whole genome shotgun (WGS) entry which is preliminary data.</text>
</comment>
<dbReference type="RefSeq" id="XP_030993193.1">
    <property type="nucleotide sequence ID" value="XM_031142696.1"/>
</dbReference>
<accession>A0A507ANJ1</accession>
<keyword evidence="2" id="KW-0521">NADP</keyword>
<dbReference type="Proteomes" id="UP000319257">
    <property type="component" value="Unassembled WGS sequence"/>
</dbReference>
<dbReference type="Pfam" id="PF13561">
    <property type="entry name" value="adh_short_C2"/>
    <property type="match status" value="1"/>
</dbReference>
<comment type="similarity">
    <text evidence="1">Belongs to the short-chain dehydrogenases/reductases (SDR) family.</text>
</comment>
<evidence type="ECO:0000313" key="4">
    <source>
        <dbReference type="Proteomes" id="UP000319257"/>
    </source>
</evidence>
<keyword evidence="4" id="KW-1185">Reference proteome</keyword>
<dbReference type="FunFam" id="3.40.50.720:FF:000084">
    <property type="entry name" value="Short-chain dehydrogenase reductase"/>
    <property type="match status" value="1"/>
</dbReference>
<evidence type="ECO:0000256" key="1">
    <source>
        <dbReference type="ARBA" id="ARBA00006484"/>
    </source>
</evidence>
<dbReference type="InterPro" id="IPR002347">
    <property type="entry name" value="SDR_fam"/>
</dbReference>
<dbReference type="GeneID" id="41975348"/>
<proteinExistence type="inferred from homology"/>
<dbReference type="AlphaFoldDB" id="A0A507ANJ1"/>
<dbReference type="PANTHER" id="PTHR42760">
    <property type="entry name" value="SHORT-CHAIN DEHYDROGENASES/REDUCTASES FAMILY MEMBER"/>
    <property type="match status" value="1"/>
</dbReference>
<dbReference type="PROSITE" id="PS00061">
    <property type="entry name" value="ADH_SHORT"/>
    <property type="match status" value="1"/>
</dbReference>
<dbReference type="PRINTS" id="PR00081">
    <property type="entry name" value="GDHRDH"/>
</dbReference>
<dbReference type="EMBL" id="SKBQ01000049">
    <property type="protein sequence ID" value="TPX11482.1"/>
    <property type="molecule type" value="Genomic_DNA"/>
</dbReference>
<sequence>MTEWLSNKTVVITGGSSGMGHATALKLLAVGATVHIIDIQPLASGHQPYPQSGKLYTHIPVDITSRDQVRRAFQEIDKVSPDIYGVVNAAGAAPEDDQGRLIESDAVFHKTFSINALGCYHVTTEFLTRVRDRNDPAAPDAAVKETKYNIVTLGSSAALVGFPQCCTYTGAKHAVLGFTRTWSLDWAPYGVRSNMVAPGATNTPLARVQMPDNNEQSKDDVYGQQDRGAIMDMARLKVPLKRWGEADELADGIIFLLSEKSSYITGQVLPVNGGWPP</sequence>
<reference evidence="3 4" key="1">
    <citation type="submission" date="2019-06" db="EMBL/GenBank/DDBJ databases">
        <title>Draft genome sequence of the filamentous fungus Phialemoniopsis curvata isolated from diesel fuel.</title>
        <authorList>
            <person name="Varaljay V.A."/>
            <person name="Lyon W.J."/>
            <person name="Crouch A.L."/>
            <person name="Drake C.E."/>
            <person name="Hollomon J.M."/>
            <person name="Nadeau L.J."/>
            <person name="Nunn H.S."/>
            <person name="Stevenson B.S."/>
            <person name="Bojanowski C.L."/>
            <person name="Crookes-Goodson W.J."/>
        </authorList>
    </citation>
    <scope>NUCLEOTIDE SEQUENCE [LARGE SCALE GENOMIC DNA]</scope>
    <source>
        <strain evidence="3 4">D216</strain>
    </source>
</reference>